<accession>A0A833GXU6</accession>
<dbReference type="EMBL" id="WBUI01000030">
    <property type="protein sequence ID" value="KAB2929501.1"/>
    <property type="molecule type" value="Genomic_DNA"/>
</dbReference>
<organism evidence="1 2">
    <name type="scientific">Leptonema illini</name>
    <dbReference type="NCBI Taxonomy" id="183"/>
    <lineage>
        <taxon>Bacteria</taxon>
        <taxon>Pseudomonadati</taxon>
        <taxon>Spirochaetota</taxon>
        <taxon>Spirochaetia</taxon>
        <taxon>Leptospirales</taxon>
        <taxon>Leptospiraceae</taxon>
        <taxon>Leptonema</taxon>
    </lineage>
</organism>
<sequence length="208" mass="23292">MPFRNQQQSSTPYACRTCRSAASFKGERHRMPPACPTITHSAITDDEKPYLDEDRNQLMHVADSTPFNENGELRSRVEELLDYSKKRGYKKLGVAFCVSMLKEAQALSRRIEADGMQCEIVCCRVGAIDYDRIGLTKKHPDKFAAICNPVAQARLLNEKAVDLTVQMGLCIGHDIILQEESAAPVTTIVVKDRLHDHHPIADLRAVAE</sequence>
<reference evidence="1 2" key="1">
    <citation type="submission" date="2019-10" db="EMBL/GenBank/DDBJ databases">
        <title>Extracellular Electron Transfer in a Candidatus Methanoperedens spp. Enrichment Culture.</title>
        <authorList>
            <person name="Berger S."/>
            <person name="Rangel Shaw D."/>
            <person name="Berben T."/>
            <person name="In 'T Zandt M."/>
            <person name="Frank J."/>
            <person name="Reimann J."/>
            <person name="Jetten M.S.M."/>
            <person name="Welte C.U."/>
        </authorList>
    </citation>
    <scope>NUCLEOTIDE SEQUENCE [LARGE SCALE GENOMIC DNA]</scope>
    <source>
        <strain evidence="1">SB12</strain>
    </source>
</reference>
<comment type="caution">
    <text evidence="1">The sequence shown here is derived from an EMBL/GenBank/DDBJ whole genome shotgun (WGS) entry which is preliminary data.</text>
</comment>
<dbReference type="Proteomes" id="UP000460298">
    <property type="component" value="Unassembled WGS sequence"/>
</dbReference>
<evidence type="ECO:0000313" key="1">
    <source>
        <dbReference type="EMBL" id="KAB2929501.1"/>
    </source>
</evidence>
<evidence type="ECO:0000313" key="2">
    <source>
        <dbReference type="Proteomes" id="UP000460298"/>
    </source>
</evidence>
<gene>
    <name evidence="1" type="ORF">F9K24_19645</name>
</gene>
<dbReference type="Pfam" id="PF08901">
    <property type="entry name" value="DUF1847"/>
    <property type="match status" value="1"/>
</dbReference>
<dbReference type="AlphaFoldDB" id="A0A833GXU6"/>
<proteinExistence type="predicted"/>
<name>A0A833GXU6_9LEPT</name>
<dbReference type="InterPro" id="IPR014997">
    <property type="entry name" value="DUF1847"/>
</dbReference>
<protein>
    <submittedName>
        <fullName evidence="1">DUF1847 domain-containing protein</fullName>
    </submittedName>
</protein>